<evidence type="ECO:0000256" key="6">
    <source>
        <dbReference type="ARBA" id="ARBA00022741"/>
    </source>
</evidence>
<keyword evidence="5" id="KW-0479">Metal-binding</keyword>
<dbReference type="InterPro" id="IPR008921">
    <property type="entry name" value="DNA_pol3_clamp-load_cplx_C"/>
</dbReference>
<evidence type="ECO:0000256" key="12">
    <source>
        <dbReference type="SAM" id="MobiDB-lite"/>
    </source>
</evidence>
<comment type="subunit">
    <text evidence="11">DNA polymerase III contains a core (composed of alpha, epsilon and theta chains) that associates with a tau subunit. This core dimerizes to form the POLIII' complex. PolIII' associates with the gamma complex (composed of gamma, delta, delta', psi and chi chains) and with the beta chain to form the complete DNA polymerase III complex.</text>
</comment>
<evidence type="ECO:0000256" key="11">
    <source>
        <dbReference type="RuleBase" id="RU364063"/>
    </source>
</evidence>
<dbReference type="GO" id="GO:0005524">
    <property type="term" value="F:ATP binding"/>
    <property type="evidence" value="ECO:0007669"/>
    <property type="project" value="UniProtKB-KW"/>
</dbReference>
<dbReference type="SUPFAM" id="SSF52540">
    <property type="entry name" value="P-loop containing nucleoside triphosphate hydrolases"/>
    <property type="match status" value="1"/>
</dbReference>
<feature type="region of interest" description="Disordered" evidence="12">
    <location>
        <begin position="381"/>
        <end position="415"/>
    </location>
</feature>
<dbReference type="AlphaFoldDB" id="A0A650ENW6"/>
<dbReference type="SMART" id="SM00382">
    <property type="entry name" value="AAA"/>
    <property type="match status" value="1"/>
</dbReference>
<evidence type="ECO:0000256" key="5">
    <source>
        <dbReference type="ARBA" id="ARBA00022723"/>
    </source>
</evidence>
<dbReference type="CDD" id="cd00009">
    <property type="entry name" value="AAA"/>
    <property type="match status" value="1"/>
</dbReference>
<dbReference type="CDD" id="cd18137">
    <property type="entry name" value="HLD_clamp_pol_III_gamma_tau"/>
    <property type="match status" value="1"/>
</dbReference>
<dbReference type="GO" id="GO:0009360">
    <property type="term" value="C:DNA polymerase III complex"/>
    <property type="evidence" value="ECO:0007669"/>
    <property type="project" value="InterPro"/>
</dbReference>
<evidence type="ECO:0000256" key="7">
    <source>
        <dbReference type="ARBA" id="ARBA00022833"/>
    </source>
</evidence>
<comment type="similarity">
    <text evidence="1 11">Belongs to the DnaX/STICHEL family.</text>
</comment>
<accession>A0A650ENW6</accession>
<dbReference type="GO" id="GO:0003677">
    <property type="term" value="F:DNA binding"/>
    <property type="evidence" value="ECO:0007669"/>
    <property type="project" value="InterPro"/>
</dbReference>
<sequence length="616" mass="66227">MENTEAVQYVSLANKYRPQKFEDMVGQESISKTLRNALTSGRIAHAYLFYGPRGCGKTTTARILAKALNCTGSGADKPTAEPCGKCPQCLEIAQSADLDVLELDAASNTQVEKVREAIIDTVALASTRDRFKVFILDEVHMLSTSSFNALLKTIEEPPAHVVFILATTEKHKVPATIVSRCQTFRFRPITTEEITTHLLDLAGAENIDLTPGAAKIIAKNAGGAMRDALTLMDRAIAYSGNKIDEKLVGEMLGLTPDELIGNAVQALVKKDNAALHQVFDTLKAEGFDANSFLKDLKNALGDLFYFALGQGAEPFEGAKQIIDGVSPGFLAQISRKTNKIIEEVKFSDNALISAEVGMFTVMDSCLDIEGFVRRLEALERGGSVSSGPSVPPARQTPATSVQKPAPRAASSFTQATASQFAAPKPSFEKPAFSKPAPFVAPEPVAQQTAPAESFADSPALNTAISNRQIWDKMLKHFEKSPFVYDVMTNCSVTFGEGEWTLGFPPGKEFYQIPAQNKLADLEAAAKKISGRVIKFKLGTAPAEEPAPAAKRTPVRTAKPAISKASALPNNAVISDEEPFVNGNFTADIEPSSYTVAADTPEELKEILEVIPGELLA</sequence>
<dbReference type="PANTHER" id="PTHR11669:SF0">
    <property type="entry name" value="PROTEIN STICHEL-LIKE 2"/>
    <property type="match status" value="1"/>
</dbReference>
<dbReference type="GO" id="GO:0006261">
    <property type="term" value="P:DNA-templated DNA replication"/>
    <property type="evidence" value="ECO:0007669"/>
    <property type="project" value="TreeGrafter"/>
</dbReference>
<organism evidence="14">
    <name type="scientific">uncultured Elusimicrobia bacterium</name>
    <dbReference type="NCBI Taxonomy" id="699876"/>
    <lineage>
        <taxon>Bacteria</taxon>
        <taxon>Pseudomonadati</taxon>
        <taxon>Elusimicrobiota</taxon>
        <taxon>Elusimicrobia</taxon>
        <taxon>environmental samples</taxon>
    </lineage>
</organism>
<dbReference type="EMBL" id="MN577572">
    <property type="protein sequence ID" value="QGT50908.1"/>
    <property type="molecule type" value="Genomic_DNA"/>
</dbReference>
<dbReference type="GO" id="GO:0003887">
    <property type="term" value="F:DNA-directed DNA polymerase activity"/>
    <property type="evidence" value="ECO:0007669"/>
    <property type="project" value="UniProtKB-KW"/>
</dbReference>
<evidence type="ECO:0000256" key="9">
    <source>
        <dbReference type="ARBA" id="ARBA00022932"/>
    </source>
</evidence>
<reference evidence="14" key="1">
    <citation type="journal article" date="2020" name="J. ISSAAS">
        <title>Lactobacilli and other gastrointestinal microbiota of Peromyscus leucopus, reservoir host for agents of Lyme disease and other zoonoses in North America.</title>
        <authorList>
            <person name="Milovic A."/>
            <person name="Bassam K."/>
            <person name="Shao H."/>
            <person name="Chatzistamou I."/>
            <person name="Tufts D.M."/>
            <person name="Diuk-Wasser M."/>
            <person name="Barbour A.G."/>
        </authorList>
    </citation>
    <scope>NUCLEOTIDE SEQUENCE</scope>
    <source>
        <strain evidence="14">LL30</strain>
    </source>
</reference>
<dbReference type="NCBIfam" id="TIGR02397">
    <property type="entry name" value="dnaX_nterm"/>
    <property type="match status" value="1"/>
</dbReference>
<keyword evidence="4 11" id="KW-0235">DNA replication</keyword>
<proteinExistence type="inferred from homology"/>
<evidence type="ECO:0000256" key="1">
    <source>
        <dbReference type="ARBA" id="ARBA00006360"/>
    </source>
</evidence>
<dbReference type="InterPro" id="IPR045085">
    <property type="entry name" value="HLD_clamp_pol_III_gamma_tau"/>
</dbReference>
<dbReference type="EC" id="2.7.7.7" evidence="11"/>
<keyword evidence="9 11" id="KW-0239">DNA-directed DNA polymerase</keyword>
<evidence type="ECO:0000313" key="14">
    <source>
        <dbReference type="EMBL" id="QGT50908.1"/>
    </source>
</evidence>
<comment type="catalytic activity">
    <reaction evidence="10 11">
        <text>DNA(n) + a 2'-deoxyribonucleoside 5'-triphosphate = DNA(n+1) + diphosphate</text>
        <dbReference type="Rhea" id="RHEA:22508"/>
        <dbReference type="Rhea" id="RHEA-COMP:17339"/>
        <dbReference type="Rhea" id="RHEA-COMP:17340"/>
        <dbReference type="ChEBI" id="CHEBI:33019"/>
        <dbReference type="ChEBI" id="CHEBI:61560"/>
        <dbReference type="ChEBI" id="CHEBI:173112"/>
        <dbReference type="EC" id="2.7.7.7"/>
    </reaction>
</comment>
<dbReference type="FunFam" id="3.40.50.300:FF:000014">
    <property type="entry name" value="DNA polymerase III subunit gamma/tau"/>
    <property type="match status" value="1"/>
</dbReference>
<feature type="domain" description="AAA+ ATPase" evidence="13">
    <location>
        <begin position="43"/>
        <end position="190"/>
    </location>
</feature>
<evidence type="ECO:0000256" key="3">
    <source>
        <dbReference type="ARBA" id="ARBA00022695"/>
    </source>
</evidence>
<dbReference type="InterPro" id="IPR012763">
    <property type="entry name" value="DNA_pol_III_sug/sutau_N"/>
</dbReference>
<evidence type="ECO:0000259" key="13">
    <source>
        <dbReference type="SMART" id="SM00382"/>
    </source>
</evidence>
<dbReference type="Gene3D" id="1.10.8.60">
    <property type="match status" value="1"/>
</dbReference>
<evidence type="ECO:0000256" key="8">
    <source>
        <dbReference type="ARBA" id="ARBA00022840"/>
    </source>
</evidence>
<name>A0A650ENW6_9BACT</name>
<dbReference type="InterPro" id="IPR003593">
    <property type="entry name" value="AAA+_ATPase"/>
</dbReference>
<dbReference type="InterPro" id="IPR022754">
    <property type="entry name" value="DNA_pol_III_gamma-3"/>
</dbReference>
<evidence type="ECO:0000256" key="2">
    <source>
        <dbReference type="ARBA" id="ARBA00022679"/>
    </source>
</evidence>
<gene>
    <name evidence="11" type="primary">dnaX</name>
    <name evidence="14" type="ORF">Elusimicrob2101_1710</name>
</gene>
<keyword evidence="8 11" id="KW-0067">ATP-binding</keyword>
<dbReference type="FunFam" id="1.10.8.60:FF:000013">
    <property type="entry name" value="DNA polymerase III subunit gamma/tau"/>
    <property type="match status" value="1"/>
</dbReference>
<protein>
    <recommendedName>
        <fullName evidence="11">DNA polymerase III subunit gamma/tau</fullName>
        <ecNumber evidence="11">2.7.7.7</ecNumber>
    </recommendedName>
</protein>
<keyword evidence="7" id="KW-0862">Zinc</keyword>
<dbReference type="InterPro" id="IPR027417">
    <property type="entry name" value="P-loop_NTPase"/>
</dbReference>
<dbReference type="Gene3D" id="3.40.50.300">
    <property type="entry name" value="P-loop containing nucleotide triphosphate hydrolases"/>
    <property type="match status" value="1"/>
</dbReference>
<dbReference type="PANTHER" id="PTHR11669">
    <property type="entry name" value="REPLICATION FACTOR C / DNA POLYMERASE III GAMMA-TAU SUBUNIT"/>
    <property type="match status" value="1"/>
</dbReference>
<evidence type="ECO:0000256" key="10">
    <source>
        <dbReference type="ARBA" id="ARBA00049244"/>
    </source>
</evidence>
<keyword evidence="2 11" id="KW-0808">Transferase</keyword>
<dbReference type="SUPFAM" id="SSF48019">
    <property type="entry name" value="post-AAA+ oligomerization domain-like"/>
    <property type="match status" value="1"/>
</dbReference>
<dbReference type="InterPro" id="IPR050238">
    <property type="entry name" value="DNA_Rep/Repair_Clamp_Loader"/>
</dbReference>
<evidence type="ECO:0000256" key="4">
    <source>
        <dbReference type="ARBA" id="ARBA00022705"/>
    </source>
</evidence>
<dbReference type="Pfam" id="PF12169">
    <property type="entry name" value="DNA_pol3_gamma3"/>
    <property type="match status" value="1"/>
</dbReference>
<dbReference type="Pfam" id="PF22608">
    <property type="entry name" value="DNAX_ATPase_lid"/>
    <property type="match status" value="1"/>
</dbReference>
<dbReference type="Pfam" id="PF13177">
    <property type="entry name" value="DNA_pol3_delta2"/>
    <property type="match status" value="1"/>
</dbReference>
<keyword evidence="6 11" id="KW-0547">Nucleotide-binding</keyword>
<keyword evidence="3 11" id="KW-0548">Nucleotidyltransferase</keyword>
<comment type="function">
    <text evidence="11">DNA polymerase III is a complex, multichain enzyme responsible for most of the replicative synthesis in bacteria. This DNA polymerase also exhibits 3' to 5' exonuclease activity.</text>
</comment>
<dbReference type="GO" id="GO:0046872">
    <property type="term" value="F:metal ion binding"/>
    <property type="evidence" value="ECO:0007669"/>
    <property type="project" value="UniProtKB-KW"/>
</dbReference>